<dbReference type="SUPFAM" id="SSF52402">
    <property type="entry name" value="Adenine nucleotide alpha hydrolases-like"/>
    <property type="match status" value="1"/>
</dbReference>
<dbReference type="InterPro" id="IPR051786">
    <property type="entry name" value="ASN_synthetase/amidase"/>
</dbReference>
<dbReference type="KEGG" id="tsy:THSYN_07140"/>
<evidence type="ECO:0000256" key="9">
    <source>
        <dbReference type="PIRSR" id="PIRSR001589-2"/>
    </source>
</evidence>
<dbReference type="NCBIfam" id="TIGR01536">
    <property type="entry name" value="asn_synth_AEB"/>
    <property type="match status" value="1"/>
</dbReference>
<feature type="active site" description="For GATase activity" evidence="8">
    <location>
        <position position="2"/>
    </location>
</feature>
<dbReference type="Proteomes" id="UP000232638">
    <property type="component" value="Chromosome"/>
</dbReference>
<dbReference type="CDD" id="cd01991">
    <property type="entry name" value="Asn_synthase_B_C"/>
    <property type="match status" value="1"/>
</dbReference>
<dbReference type="Pfam" id="PF13537">
    <property type="entry name" value="GATase_7"/>
    <property type="match status" value="1"/>
</dbReference>
<evidence type="ECO:0000313" key="12">
    <source>
        <dbReference type="EMBL" id="AUB80747.1"/>
    </source>
</evidence>
<dbReference type="InterPro" id="IPR033738">
    <property type="entry name" value="AsnB_N"/>
</dbReference>
<dbReference type="PIRSF" id="PIRSF001589">
    <property type="entry name" value="Asn_synthetase_glu-h"/>
    <property type="match status" value="1"/>
</dbReference>
<evidence type="ECO:0000256" key="6">
    <source>
        <dbReference type="ARBA" id="ARBA00022962"/>
    </source>
</evidence>
<evidence type="ECO:0000256" key="8">
    <source>
        <dbReference type="PIRSR" id="PIRSR001589-1"/>
    </source>
</evidence>
<dbReference type="EC" id="6.3.5.4" evidence="3"/>
<evidence type="ECO:0000313" key="13">
    <source>
        <dbReference type="Proteomes" id="UP000232638"/>
    </source>
</evidence>
<comment type="pathway">
    <text evidence="1">Amino-acid biosynthesis; L-asparagine biosynthesis; L-asparagine from L-aspartate (L-Gln route): step 1/1.</text>
</comment>
<dbReference type="PANTHER" id="PTHR43284">
    <property type="entry name" value="ASPARAGINE SYNTHETASE (GLUTAMINE-HYDROLYZING)"/>
    <property type="match status" value="1"/>
</dbReference>
<dbReference type="InterPro" id="IPR017932">
    <property type="entry name" value="GATase_2_dom"/>
</dbReference>
<dbReference type="InterPro" id="IPR014729">
    <property type="entry name" value="Rossmann-like_a/b/a_fold"/>
</dbReference>
<dbReference type="InterPro" id="IPR029055">
    <property type="entry name" value="Ntn_hydrolases_N"/>
</dbReference>
<protein>
    <recommendedName>
        <fullName evidence="3">asparagine synthase (glutamine-hydrolyzing)</fullName>
        <ecNumber evidence="3">6.3.5.4</ecNumber>
    </recommendedName>
</protein>
<keyword evidence="13" id="KW-1185">Reference proteome</keyword>
<dbReference type="EMBL" id="CP020370">
    <property type="protein sequence ID" value="AUB80747.1"/>
    <property type="molecule type" value="Genomic_DNA"/>
</dbReference>
<keyword evidence="6 8" id="KW-0315">Glutamine amidotransferase</keyword>
<name>A0A2K8U5B5_9GAMM</name>
<comment type="catalytic activity">
    <reaction evidence="7">
        <text>L-aspartate + L-glutamine + ATP + H2O = L-asparagine + L-glutamate + AMP + diphosphate + H(+)</text>
        <dbReference type="Rhea" id="RHEA:12228"/>
        <dbReference type="ChEBI" id="CHEBI:15377"/>
        <dbReference type="ChEBI" id="CHEBI:15378"/>
        <dbReference type="ChEBI" id="CHEBI:29985"/>
        <dbReference type="ChEBI" id="CHEBI:29991"/>
        <dbReference type="ChEBI" id="CHEBI:30616"/>
        <dbReference type="ChEBI" id="CHEBI:33019"/>
        <dbReference type="ChEBI" id="CHEBI:58048"/>
        <dbReference type="ChEBI" id="CHEBI:58359"/>
        <dbReference type="ChEBI" id="CHEBI:456215"/>
        <dbReference type="EC" id="6.3.5.4"/>
    </reaction>
</comment>
<dbReference type="GO" id="GO:0006529">
    <property type="term" value="P:asparagine biosynthetic process"/>
    <property type="evidence" value="ECO:0007669"/>
    <property type="project" value="UniProtKB-KW"/>
</dbReference>
<organism evidence="12 13">
    <name type="scientific">Candidatus Thiodictyon syntrophicum</name>
    <dbReference type="NCBI Taxonomy" id="1166950"/>
    <lineage>
        <taxon>Bacteria</taxon>
        <taxon>Pseudomonadati</taxon>
        <taxon>Pseudomonadota</taxon>
        <taxon>Gammaproteobacteria</taxon>
        <taxon>Chromatiales</taxon>
        <taxon>Chromatiaceae</taxon>
        <taxon>Thiodictyon</taxon>
    </lineage>
</organism>
<gene>
    <name evidence="12" type="ORF">THSYN_07140</name>
</gene>
<sequence length="617" mass="69731">MCGIVGTWDSSAPVNVQMFDRMTESLAARGPDGQGTVSLDDGRLMLGHRRLAIIDLSASGDQPMCNEDASLWLVFNGEIYNYQVLRKELEQRGHRFRSHSDSETIIHAYEEWGKQCVLRLRGIFAFAIYDCRKHALFLARDQIGVKPLYFHRSHCSFAFASQPRAILAAETFRPTVDSSAFALFLAYGNVPREYCIFRGIEKLRPGYWLFLRDGRIDIQQYWQLRYDPVVFDSPTAVELVREKIEEGVLLQAISDVPIGTLLSGGVDSTIITSILAQQSESPLASFSIGFNEEESDESPYARLVADYLHTDHHQQTLTYEAACALVPDIVAAMDEPFHLNSLFPYFAVSRLARSHGIKVVLGGDGADELFAGYLWYDAFRDAMNQGYDRDGLRHIYWPFGHRRRRRERAVRLFFPYNGSFGYREQQGLLGKGVGTDDPDFIYLPLNSAWMPNVPPVLTAQIFDFHCFLVDHCLTKVDRMSMACGLEVRVPLLDVELVEAAFSIDHNLVYHQSERKALLKTAMSSHFPPAMKTARKKGFSSPLPTWLNTGLKKLGLKYLLSGSMVSRGLIDPGYLEGHFATMDAGRQLLLISGELWARRWIEGDSESITLFAHQLIAR</sequence>
<evidence type="ECO:0000256" key="3">
    <source>
        <dbReference type="ARBA" id="ARBA00012737"/>
    </source>
</evidence>
<feature type="binding site" evidence="9">
    <location>
        <position position="261"/>
    </location>
    <ligand>
        <name>ATP</name>
        <dbReference type="ChEBI" id="CHEBI:30616"/>
    </ligand>
</feature>
<dbReference type="Gene3D" id="3.40.50.620">
    <property type="entry name" value="HUPs"/>
    <property type="match status" value="1"/>
</dbReference>
<dbReference type="Pfam" id="PF00733">
    <property type="entry name" value="Asn_synthase"/>
    <property type="match status" value="1"/>
</dbReference>
<feature type="binding site" evidence="9">
    <location>
        <position position="288"/>
    </location>
    <ligand>
        <name>ATP</name>
        <dbReference type="ChEBI" id="CHEBI:30616"/>
    </ligand>
</feature>
<dbReference type="GO" id="GO:0005524">
    <property type="term" value="F:ATP binding"/>
    <property type="evidence" value="ECO:0007669"/>
    <property type="project" value="UniProtKB-KW"/>
</dbReference>
<dbReference type="InterPro" id="IPR001962">
    <property type="entry name" value="Asn_synthase"/>
</dbReference>
<feature type="site" description="Important for beta-aspartyl-AMP intermediate formation" evidence="10">
    <location>
        <position position="364"/>
    </location>
</feature>
<evidence type="ECO:0000256" key="10">
    <source>
        <dbReference type="PIRSR" id="PIRSR001589-3"/>
    </source>
</evidence>
<evidence type="ECO:0000256" key="7">
    <source>
        <dbReference type="ARBA" id="ARBA00048741"/>
    </source>
</evidence>
<evidence type="ECO:0000259" key="11">
    <source>
        <dbReference type="PROSITE" id="PS51278"/>
    </source>
</evidence>
<evidence type="ECO:0000256" key="2">
    <source>
        <dbReference type="ARBA" id="ARBA00005752"/>
    </source>
</evidence>
<keyword evidence="8" id="KW-0028">Amino-acid biosynthesis</keyword>
<dbReference type="AlphaFoldDB" id="A0A2K8U5B5"/>
<feature type="domain" description="Glutamine amidotransferase type-2" evidence="11">
    <location>
        <begin position="2"/>
        <end position="214"/>
    </location>
</feature>
<evidence type="ECO:0000256" key="4">
    <source>
        <dbReference type="ARBA" id="ARBA00022741"/>
    </source>
</evidence>
<evidence type="ECO:0000256" key="5">
    <source>
        <dbReference type="ARBA" id="ARBA00022840"/>
    </source>
</evidence>
<reference evidence="12 13" key="1">
    <citation type="submission" date="2017-03" db="EMBL/GenBank/DDBJ databases">
        <title>Complete genome sequence of Candidatus 'Thiodictyon syntrophicum' sp. nov. strain Cad16T, a photolithoautotroph purple sulfur bacterium isolated from an alpine meromictic lake.</title>
        <authorList>
            <person name="Luedin S.M."/>
            <person name="Pothier J.F."/>
            <person name="Danza F."/>
            <person name="Storelli N."/>
            <person name="Wittwer M."/>
            <person name="Tonolla M."/>
        </authorList>
    </citation>
    <scope>NUCLEOTIDE SEQUENCE [LARGE SCALE GENOMIC DNA]</scope>
    <source>
        <strain evidence="12 13">Cad16T</strain>
    </source>
</reference>
<accession>A0A2K8U5B5</accession>
<feature type="binding site" evidence="9">
    <location>
        <position position="101"/>
    </location>
    <ligand>
        <name>L-glutamine</name>
        <dbReference type="ChEBI" id="CHEBI:58359"/>
    </ligand>
</feature>
<dbReference type="SUPFAM" id="SSF56235">
    <property type="entry name" value="N-terminal nucleophile aminohydrolases (Ntn hydrolases)"/>
    <property type="match status" value="1"/>
</dbReference>
<dbReference type="PROSITE" id="PS51278">
    <property type="entry name" value="GATASE_TYPE_2"/>
    <property type="match status" value="1"/>
</dbReference>
<keyword evidence="4 9" id="KW-0547">Nucleotide-binding</keyword>
<dbReference type="GO" id="GO:0004066">
    <property type="term" value="F:asparagine synthase (glutamine-hydrolyzing) activity"/>
    <property type="evidence" value="ECO:0007669"/>
    <property type="project" value="UniProtKB-EC"/>
</dbReference>
<keyword evidence="8" id="KW-0061">Asparagine biosynthesis</keyword>
<keyword evidence="5 9" id="KW-0067">ATP-binding</keyword>
<dbReference type="CDD" id="cd00712">
    <property type="entry name" value="AsnB"/>
    <property type="match status" value="1"/>
</dbReference>
<dbReference type="PANTHER" id="PTHR43284:SF1">
    <property type="entry name" value="ASPARAGINE SYNTHETASE"/>
    <property type="match status" value="1"/>
</dbReference>
<dbReference type="Gene3D" id="3.60.20.10">
    <property type="entry name" value="Glutamine Phosphoribosylpyrophosphate, subunit 1, domain 1"/>
    <property type="match status" value="1"/>
</dbReference>
<proteinExistence type="inferred from homology"/>
<dbReference type="InterPro" id="IPR006426">
    <property type="entry name" value="Asn_synth_AEB"/>
</dbReference>
<comment type="similarity">
    <text evidence="2">Belongs to the asparagine synthetase family.</text>
</comment>
<dbReference type="GO" id="GO:0005829">
    <property type="term" value="C:cytosol"/>
    <property type="evidence" value="ECO:0007669"/>
    <property type="project" value="TreeGrafter"/>
</dbReference>
<evidence type="ECO:0000256" key="1">
    <source>
        <dbReference type="ARBA" id="ARBA00005187"/>
    </source>
</evidence>